<dbReference type="KEGG" id="mai:MICA_1122"/>
<evidence type="ECO:0000313" key="8">
    <source>
        <dbReference type="EMBL" id="AEP09450.1"/>
    </source>
</evidence>
<protein>
    <recommendedName>
        <fullName evidence="7">Endoribonuclease YbeY</fullName>
        <ecNumber evidence="7">3.1.-.-</ecNumber>
    </recommendedName>
</protein>
<evidence type="ECO:0000313" key="9">
    <source>
        <dbReference type="Proteomes" id="UP000009286"/>
    </source>
</evidence>
<dbReference type="GO" id="GO:0004521">
    <property type="term" value="F:RNA endonuclease activity"/>
    <property type="evidence" value="ECO:0007669"/>
    <property type="project" value="UniProtKB-UniRule"/>
</dbReference>
<reference evidence="8 9" key="1">
    <citation type="journal article" date="2011" name="BMC Genomics">
        <title>Genomic insights into an obligate epibiotic bacterial predator: Micavibrio aeruginosavorus ARL-13.</title>
        <authorList>
            <person name="Wang Z."/>
            <person name="Kadouri D."/>
            <person name="Wu M."/>
        </authorList>
    </citation>
    <scope>NUCLEOTIDE SEQUENCE [LARGE SCALE GENOMIC DNA]</scope>
    <source>
        <strain evidence="8 9">ARL-13</strain>
    </source>
</reference>
<keyword evidence="3 7" id="KW-0479">Metal-binding</keyword>
<dbReference type="OrthoDB" id="9807740at2"/>
<proteinExistence type="inferred from homology"/>
<dbReference type="InterPro" id="IPR002036">
    <property type="entry name" value="YbeY"/>
</dbReference>
<dbReference type="GO" id="GO:0005737">
    <property type="term" value="C:cytoplasm"/>
    <property type="evidence" value="ECO:0007669"/>
    <property type="project" value="UniProtKB-SubCell"/>
</dbReference>
<comment type="similarity">
    <text evidence="1 7">Belongs to the endoribonuclease YbeY family.</text>
</comment>
<dbReference type="PROSITE" id="PS01306">
    <property type="entry name" value="UPF0054"/>
    <property type="match status" value="1"/>
</dbReference>
<keyword evidence="9" id="KW-1185">Reference proteome</keyword>
<dbReference type="HAMAP" id="MF_00009">
    <property type="entry name" value="Endoribonucl_YbeY"/>
    <property type="match status" value="1"/>
</dbReference>
<sequence>MIDLQITSENPGWNTDLPDYESVIERTVHAVFSTCPVAAEIKGSVPSIEISITLSDDESVRILNRDYRGKDKPTNILSFAMQDTEDGWEYPTPGLPCTLGDLVIARETLIREAEDEAKSFADHFTHLIVHGTLHLLGYDHIEDEDADEMEALEINILNELGIKNPYLLPGGD</sequence>
<comment type="function">
    <text evidence="7">Single strand-specific metallo-endoribonuclease involved in late-stage 70S ribosome quality control and in maturation of the 3' terminus of the 16S rRNA.</text>
</comment>
<keyword evidence="6 7" id="KW-0862">Zinc</keyword>
<dbReference type="GO" id="GO:0008270">
    <property type="term" value="F:zinc ion binding"/>
    <property type="evidence" value="ECO:0007669"/>
    <property type="project" value="UniProtKB-UniRule"/>
</dbReference>
<evidence type="ECO:0000256" key="1">
    <source>
        <dbReference type="ARBA" id="ARBA00010875"/>
    </source>
</evidence>
<dbReference type="InterPro" id="IPR023091">
    <property type="entry name" value="MetalPrtase_cat_dom_sf_prd"/>
</dbReference>
<keyword evidence="4 7" id="KW-0255">Endonuclease</keyword>
<dbReference type="STRING" id="856793.MICA_1122"/>
<dbReference type="PANTHER" id="PTHR46986">
    <property type="entry name" value="ENDORIBONUCLEASE YBEY, CHLOROPLASTIC"/>
    <property type="match status" value="1"/>
</dbReference>
<dbReference type="PANTHER" id="PTHR46986:SF1">
    <property type="entry name" value="ENDORIBONUCLEASE YBEY, CHLOROPLASTIC"/>
    <property type="match status" value="1"/>
</dbReference>
<keyword evidence="5 7" id="KW-0378">Hydrolase</keyword>
<feature type="binding site" evidence="7">
    <location>
        <position position="140"/>
    </location>
    <ligand>
        <name>Zn(2+)</name>
        <dbReference type="ChEBI" id="CHEBI:29105"/>
        <note>catalytic</note>
    </ligand>
</feature>
<dbReference type="GO" id="GO:0006364">
    <property type="term" value="P:rRNA processing"/>
    <property type="evidence" value="ECO:0007669"/>
    <property type="project" value="UniProtKB-UniRule"/>
</dbReference>
<dbReference type="EC" id="3.1.-.-" evidence="7"/>
<comment type="cofactor">
    <cofactor evidence="7">
        <name>Zn(2+)</name>
        <dbReference type="ChEBI" id="CHEBI:29105"/>
    </cofactor>
    <text evidence="7">Binds 1 zinc ion.</text>
</comment>
<accession>G2KPF0</accession>
<feature type="binding site" evidence="7">
    <location>
        <position position="134"/>
    </location>
    <ligand>
        <name>Zn(2+)</name>
        <dbReference type="ChEBI" id="CHEBI:29105"/>
        <note>catalytic</note>
    </ligand>
</feature>
<name>G2KPF0_MICAA</name>
<dbReference type="RefSeq" id="WP_014102673.1">
    <property type="nucleotide sequence ID" value="NC_016026.1"/>
</dbReference>
<feature type="binding site" evidence="7">
    <location>
        <position position="130"/>
    </location>
    <ligand>
        <name>Zn(2+)</name>
        <dbReference type="ChEBI" id="CHEBI:29105"/>
        <note>catalytic</note>
    </ligand>
</feature>
<evidence type="ECO:0000256" key="5">
    <source>
        <dbReference type="ARBA" id="ARBA00022801"/>
    </source>
</evidence>
<keyword evidence="7" id="KW-0690">Ribosome biogenesis</keyword>
<evidence type="ECO:0000256" key="6">
    <source>
        <dbReference type="ARBA" id="ARBA00022833"/>
    </source>
</evidence>
<evidence type="ECO:0000256" key="2">
    <source>
        <dbReference type="ARBA" id="ARBA00022722"/>
    </source>
</evidence>
<dbReference type="EMBL" id="CP002382">
    <property type="protein sequence ID" value="AEP09450.1"/>
    <property type="molecule type" value="Genomic_DNA"/>
</dbReference>
<comment type="subcellular location">
    <subcellularLocation>
        <location evidence="7">Cytoplasm</location>
    </subcellularLocation>
</comment>
<keyword evidence="7" id="KW-0963">Cytoplasm</keyword>
<dbReference type="Gene3D" id="3.40.390.30">
    <property type="entry name" value="Metalloproteases ('zincins'), catalytic domain"/>
    <property type="match status" value="1"/>
</dbReference>
<keyword evidence="7" id="KW-0698">rRNA processing</keyword>
<gene>
    <name evidence="7" type="primary">ybeY</name>
    <name evidence="8" type="ordered locus">MICA_1122</name>
</gene>
<dbReference type="Proteomes" id="UP000009286">
    <property type="component" value="Chromosome"/>
</dbReference>
<keyword evidence="2 7" id="KW-0540">Nuclease</keyword>
<evidence type="ECO:0000256" key="7">
    <source>
        <dbReference type="HAMAP-Rule" id="MF_00009"/>
    </source>
</evidence>
<organism evidence="8 9">
    <name type="scientific">Micavibrio aeruginosavorus (strain ARL-13)</name>
    <dbReference type="NCBI Taxonomy" id="856793"/>
    <lineage>
        <taxon>Bacteria</taxon>
        <taxon>Pseudomonadati</taxon>
        <taxon>Bdellovibrionota</taxon>
        <taxon>Bdellovibrionia</taxon>
        <taxon>Bdellovibrionales</taxon>
        <taxon>Pseudobdellovibrionaceae</taxon>
        <taxon>Micavibrio</taxon>
    </lineage>
</organism>
<evidence type="ECO:0000256" key="4">
    <source>
        <dbReference type="ARBA" id="ARBA00022759"/>
    </source>
</evidence>
<dbReference type="Pfam" id="PF02130">
    <property type="entry name" value="YbeY"/>
    <property type="match status" value="1"/>
</dbReference>
<dbReference type="HOGENOM" id="CLU_106710_0_0_5"/>
<dbReference type="NCBIfam" id="TIGR00043">
    <property type="entry name" value="rRNA maturation RNase YbeY"/>
    <property type="match status" value="1"/>
</dbReference>
<evidence type="ECO:0000256" key="3">
    <source>
        <dbReference type="ARBA" id="ARBA00022723"/>
    </source>
</evidence>
<dbReference type="eggNOG" id="COG0319">
    <property type="taxonomic scope" value="Bacteria"/>
</dbReference>
<dbReference type="InterPro" id="IPR020549">
    <property type="entry name" value="YbeY_CS"/>
</dbReference>
<dbReference type="SUPFAM" id="SSF55486">
    <property type="entry name" value="Metalloproteases ('zincins'), catalytic domain"/>
    <property type="match status" value="1"/>
</dbReference>
<dbReference type="GO" id="GO:0004222">
    <property type="term" value="F:metalloendopeptidase activity"/>
    <property type="evidence" value="ECO:0007669"/>
    <property type="project" value="InterPro"/>
</dbReference>
<dbReference type="AlphaFoldDB" id="G2KPF0"/>